<reference evidence="2 3" key="1">
    <citation type="submission" date="2018-04" db="EMBL/GenBank/DDBJ databases">
        <title>Genomic Encyclopedia of Type Strains, Phase III (KMG-III): the genomes of soil and plant-associated and newly described type strains.</title>
        <authorList>
            <person name="Whitman W."/>
        </authorList>
    </citation>
    <scope>NUCLEOTIDE SEQUENCE [LARGE SCALE GENOMIC DNA]</scope>
    <source>
        <strain evidence="2 3">KA25</strain>
    </source>
</reference>
<dbReference type="InterPro" id="IPR003593">
    <property type="entry name" value="AAA+_ATPase"/>
</dbReference>
<dbReference type="SUPFAM" id="SSF52540">
    <property type="entry name" value="P-loop containing nucleoside triphosphate hydrolases"/>
    <property type="match status" value="1"/>
</dbReference>
<organism evidence="2 3">
    <name type="scientific">Cereibacter azotoformans</name>
    <dbReference type="NCBI Taxonomy" id="43057"/>
    <lineage>
        <taxon>Bacteria</taxon>
        <taxon>Pseudomonadati</taxon>
        <taxon>Pseudomonadota</taxon>
        <taxon>Alphaproteobacteria</taxon>
        <taxon>Rhodobacterales</taxon>
        <taxon>Paracoccaceae</taxon>
        <taxon>Cereibacter</taxon>
    </lineage>
</organism>
<dbReference type="PANTHER" id="PTHR43718">
    <property type="entry name" value="LON PROTEASE"/>
    <property type="match status" value="1"/>
</dbReference>
<sequence>MRDKLRLRLAEPKRLAGPEDRTGVDELFAELYAESPWLAEPIEYMRQTALDSIEEGRGFSVGHLILLGGPGSGKSHLLMSAARMAGLASARLDGSTMTAAFQITGTDFQWRNSHIGEPGRLIAESGAANPMILLDEAEKVTASSGGDARQALLPLLQRSTASGYRCPYLQSELDLSYVSWVMAANSLSGLPPALLDRVTVFQVGYPEGDDLRRTVARALGDLAVDETVIASVVSGIEAGRLTLRAIDRIKARFRAISRQPILH</sequence>
<dbReference type="RefSeq" id="WP_108222293.1">
    <property type="nucleotide sequence ID" value="NZ_QAOT01000022.1"/>
</dbReference>
<dbReference type="InterPro" id="IPR027417">
    <property type="entry name" value="P-loop_NTPase"/>
</dbReference>
<protein>
    <submittedName>
        <fullName evidence="2">ATPase family protein associated with various cellular activities (AAA)</fullName>
    </submittedName>
</protein>
<keyword evidence="3" id="KW-1185">Reference proteome</keyword>
<evidence type="ECO:0000313" key="2">
    <source>
        <dbReference type="EMBL" id="PTR13377.1"/>
    </source>
</evidence>
<dbReference type="InterPro" id="IPR027065">
    <property type="entry name" value="Lon_Prtase"/>
</dbReference>
<dbReference type="GO" id="GO:0051131">
    <property type="term" value="P:chaperone-mediated protein complex assembly"/>
    <property type="evidence" value="ECO:0007669"/>
    <property type="project" value="TreeGrafter"/>
</dbReference>
<dbReference type="Proteomes" id="UP000244060">
    <property type="component" value="Unassembled WGS sequence"/>
</dbReference>
<gene>
    <name evidence="2" type="ORF">C8J28_1227</name>
</gene>
<dbReference type="GO" id="GO:0006515">
    <property type="term" value="P:protein quality control for misfolded or incompletely synthesized proteins"/>
    <property type="evidence" value="ECO:0007669"/>
    <property type="project" value="TreeGrafter"/>
</dbReference>
<feature type="domain" description="AAA+ ATPase" evidence="1">
    <location>
        <begin position="60"/>
        <end position="209"/>
    </location>
</feature>
<name>A0A2T5JT85_9RHOB</name>
<dbReference type="AlphaFoldDB" id="A0A2T5JT85"/>
<dbReference type="GO" id="GO:0004176">
    <property type="term" value="F:ATP-dependent peptidase activity"/>
    <property type="evidence" value="ECO:0007669"/>
    <property type="project" value="InterPro"/>
</dbReference>
<dbReference type="Pfam" id="PF00004">
    <property type="entry name" value="AAA"/>
    <property type="match status" value="1"/>
</dbReference>
<evidence type="ECO:0000313" key="3">
    <source>
        <dbReference type="Proteomes" id="UP000244060"/>
    </source>
</evidence>
<comment type="caution">
    <text evidence="2">The sequence shown here is derived from an EMBL/GenBank/DDBJ whole genome shotgun (WGS) entry which is preliminary data.</text>
</comment>
<dbReference type="SMART" id="SM00382">
    <property type="entry name" value="AAA"/>
    <property type="match status" value="1"/>
</dbReference>
<evidence type="ECO:0000259" key="1">
    <source>
        <dbReference type="SMART" id="SM00382"/>
    </source>
</evidence>
<dbReference type="GO" id="GO:0003697">
    <property type="term" value="F:single-stranded DNA binding"/>
    <property type="evidence" value="ECO:0007669"/>
    <property type="project" value="TreeGrafter"/>
</dbReference>
<dbReference type="OrthoDB" id="5297432at2"/>
<accession>A0A2T5JT85</accession>
<dbReference type="EMBL" id="QAOT01000022">
    <property type="protein sequence ID" value="PTR13377.1"/>
    <property type="molecule type" value="Genomic_DNA"/>
</dbReference>
<dbReference type="GO" id="GO:0007005">
    <property type="term" value="P:mitochondrion organization"/>
    <property type="evidence" value="ECO:0007669"/>
    <property type="project" value="TreeGrafter"/>
</dbReference>
<dbReference type="GO" id="GO:0016887">
    <property type="term" value="F:ATP hydrolysis activity"/>
    <property type="evidence" value="ECO:0007669"/>
    <property type="project" value="InterPro"/>
</dbReference>
<dbReference type="PANTHER" id="PTHR43718:SF2">
    <property type="entry name" value="LON PROTEASE HOMOLOG, MITOCHONDRIAL"/>
    <property type="match status" value="1"/>
</dbReference>
<dbReference type="GO" id="GO:0005524">
    <property type="term" value="F:ATP binding"/>
    <property type="evidence" value="ECO:0007669"/>
    <property type="project" value="InterPro"/>
</dbReference>
<dbReference type="GO" id="GO:0004252">
    <property type="term" value="F:serine-type endopeptidase activity"/>
    <property type="evidence" value="ECO:0007669"/>
    <property type="project" value="InterPro"/>
</dbReference>
<dbReference type="InterPro" id="IPR003959">
    <property type="entry name" value="ATPase_AAA_core"/>
</dbReference>
<dbReference type="Gene3D" id="3.40.50.300">
    <property type="entry name" value="P-loop containing nucleotide triphosphate hydrolases"/>
    <property type="match status" value="1"/>
</dbReference>
<proteinExistence type="predicted"/>